<dbReference type="EMBL" id="SRRM01000014">
    <property type="protein sequence ID" value="TKY87057.1"/>
    <property type="molecule type" value="Genomic_DNA"/>
</dbReference>
<protein>
    <recommendedName>
        <fullName evidence="8">Mediator of RNA polymerase II transcription subunit 13</fullName>
    </recommendedName>
    <alternativeName>
        <fullName evidence="8">Mediator complex subunit 13</fullName>
    </alternativeName>
</protein>
<reference evidence="11 12" key="1">
    <citation type="submission" date="2019-05" db="EMBL/GenBank/DDBJ databases">
        <title>Sporisorium graminicola CBS 10092 draft sequencing and annotation.</title>
        <authorList>
            <person name="Solano-Gonzalez S."/>
            <person name="Caddick M.X."/>
            <person name="Darby A."/>
        </authorList>
    </citation>
    <scope>NUCLEOTIDE SEQUENCE [LARGE SCALE GENOMIC DNA]</scope>
    <source>
        <strain evidence="11 12">CBS 10092</strain>
    </source>
</reference>
<dbReference type="AlphaFoldDB" id="A0A4U7KSQ7"/>
<dbReference type="InterPro" id="IPR009401">
    <property type="entry name" value="Med13_C"/>
</dbReference>
<dbReference type="GO" id="GO:0003712">
    <property type="term" value="F:transcription coregulator activity"/>
    <property type="evidence" value="ECO:0007669"/>
    <property type="project" value="InterPro"/>
</dbReference>
<evidence type="ECO:0000256" key="5">
    <source>
        <dbReference type="ARBA" id="ARBA00023159"/>
    </source>
</evidence>
<evidence type="ECO:0000256" key="9">
    <source>
        <dbReference type="SAM" id="MobiDB-lite"/>
    </source>
</evidence>
<evidence type="ECO:0000256" key="6">
    <source>
        <dbReference type="ARBA" id="ARBA00023163"/>
    </source>
</evidence>
<evidence type="ECO:0000256" key="1">
    <source>
        <dbReference type="ARBA" id="ARBA00004123"/>
    </source>
</evidence>
<feature type="region of interest" description="Disordered" evidence="9">
    <location>
        <begin position="561"/>
        <end position="601"/>
    </location>
</feature>
<feature type="compositionally biased region" description="Acidic residues" evidence="9">
    <location>
        <begin position="572"/>
        <end position="601"/>
    </location>
</feature>
<dbReference type="OrthoDB" id="103819at2759"/>
<keyword evidence="4 8" id="KW-0805">Transcription regulation</keyword>
<evidence type="ECO:0000259" key="10">
    <source>
        <dbReference type="Pfam" id="PF06333"/>
    </source>
</evidence>
<dbReference type="GO" id="GO:0006357">
    <property type="term" value="P:regulation of transcription by RNA polymerase II"/>
    <property type="evidence" value="ECO:0007669"/>
    <property type="project" value="InterPro"/>
</dbReference>
<comment type="subunit">
    <text evidence="8">Component of the SRB8-11 complex, which itself associates with the Mediator complex.</text>
</comment>
<evidence type="ECO:0000256" key="7">
    <source>
        <dbReference type="ARBA" id="ARBA00023242"/>
    </source>
</evidence>
<keyword evidence="5 8" id="KW-0010">Activator</keyword>
<keyword evidence="3 8" id="KW-0678">Repressor</keyword>
<evidence type="ECO:0000313" key="12">
    <source>
        <dbReference type="Proteomes" id="UP000306050"/>
    </source>
</evidence>
<comment type="function">
    <text evidence="8">Component of the SRB8-11 complex. The SRB8-11 complex is a regulatory module of the Mediator complex which is itself involved in regulation of basal and activated RNA polymerase II-dependent transcription. The SRB8-11 complex may be involved in the transcriptional repression of a subset of genes regulated by Mediator. It may inhibit the association of the Mediator complex with RNA polymerase II to form the holoenzyme complex.</text>
</comment>
<gene>
    <name evidence="11" type="ORF">EX895_003734</name>
</gene>
<keyword evidence="7 8" id="KW-0539">Nucleus</keyword>
<dbReference type="Pfam" id="PF06333">
    <property type="entry name" value="Med13_C"/>
    <property type="match status" value="1"/>
</dbReference>
<dbReference type="GeneID" id="40726629"/>
<keyword evidence="12" id="KW-1185">Reference proteome</keyword>
<dbReference type="GO" id="GO:0016592">
    <property type="term" value="C:mediator complex"/>
    <property type="evidence" value="ECO:0007669"/>
    <property type="project" value="InterPro"/>
</dbReference>
<evidence type="ECO:0000313" key="11">
    <source>
        <dbReference type="EMBL" id="TKY87057.1"/>
    </source>
</evidence>
<accession>A0A4U7KSQ7</accession>
<dbReference type="RefSeq" id="XP_029739042.1">
    <property type="nucleotide sequence ID" value="XM_029884332.1"/>
</dbReference>
<organism evidence="11 12">
    <name type="scientific">Sporisorium graminicola</name>
    <dbReference type="NCBI Taxonomy" id="280036"/>
    <lineage>
        <taxon>Eukaryota</taxon>
        <taxon>Fungi</taxon>
        <taxon>Dikarya</taxon>
        <taxon>Basidiomycota</taxon>
        <taxon>Ustilaginomycotina</taxon>
        <taxon>Ustilaginomycetes</taxon>
        <taxon>Ustilaginales</taxon>
        <taxon>Ustilaginaceae</taxon>
        <taxon>Sporisorium</taxon>
    </lineage>
</organism>
<evidence type="ECO:0000256" key="3">
    <source>
        <dbReference type="ARBA" id="ARBA00022491"/>
    </source>
</evidence>
<name>A0A4U7KSQ7_9BASI</name>
<dbReference type="KEGG" id="sgra:EX895_003734"/>
<keyword evidence="6 8" id="KW-0804">Transcription</keyword>
<comment type="similarity">
    <text evidence="2 8">Belongs to the Mediator complex subunit 13 family.</text>
</comment>
<comment type="subcellular location">
    <subcellularLocation>
        <location evidence="1 8">Nucleus</location>
    </subcellularLocation>
</comment>
<dbReference type="Proteomes" id="UP000306050">
    <property type="component" value="Chromosome SGRAM_22"/>
</dbReference>
<evidence type="ECO:0000256" key="4">
    <source>
        <dbReference type="ARBA" id="ARBA00023015"/>
    </source>
</evidence>
<evidence type="ECO:0000256" key="8">
    <source>
        <dbReference type="RuleBase" id="RU364134"/>
    </source>
</evidence>
<proteinExistence type="inferred from homology"/>
<feature type="domain" description="Mediator complex subunit Med13 C-terminal" evidence="10">
    <location>
        <begin position="412"/>
        <end position="706"/>
    </location>
</feature>
<evidence type="ECO:0000256" key="2">
    <source>
        <dbReference type="ARBA" id="ARBA00009354"/>
    </source>
</evidence>
<comment type="caution">
    <text evidence="11">The sequence shown here is derived from an EMBL/GenBank/DDBJ whole genome shotgun (WGS) entry which is preliminary data.</text>
</comment>
<sequence>MYGMQGVSCFVGSEIPIDDKIEVLEAMAAALGIEPASTLPDQSSETSTAAGSPEVEATLPTLRNLVRPSKNVAGVAGDGVEVAEVLEPTRIAVGCQGSVVEALPSSLTLWDKSKLSAVSGQKHVVAKVLLTDASPAWHNEIVAWLERIRVAFETHGLGTHVGDGQSILAVADGSESLALSSYLDHLWQDGESWLDTLRSISSRVELDLLQGKHVVVYTLQPPNSAACAATGFNGLLRLEADLRAMLSEKVGVLAEQLLVRAVCPSMMTESGSLGFGQQSQTLRRLAFSVYDQLPRLVRRQPAKVLHGREAGPISAVVQFPAFSLSTAPAPGATKAERTSLSLGWPQEPAAALDEHLLLHISYRTCQTGSREQAEQAARVHRGDSNASSIADNVLGLGSFSDGDQASSTALERIVLVSAVDERGGSSTVDALGANDSGDSSIEACVERVWRFALAEASRARVRWRLAISSAFVMSQRELVAWQRMIGSYLASTCVEERVMGSVVLLSVRADESGAVVAERGARTKPSQPWAATADKSSLVLLDASDFSQIVRFAEPLPMGWTQAVGGSQTAGQDEEQGEEGEEEEEKEEEEEEEKVDGEEQDMDAMALPIATAMLVHRSRPNLLSRSAKHRLDGGASASQVLAVDMLHKWIATATIPQLPRAEDAKQEAEQDDAMDAILRSLHRLRLLSEERHQLPWPYSAQPWSVASVNTLAACLDGVVLAD</sequence>